<dbReference type="Gene3D" id="1.20.120.160">
    <property type="entry name" value="HPT domain"/>
    <property type="match status" value="1"/>
</dbReference>
<dbReference type="GO" id="GO:0004672">
    <property type="term" value="F:protein kinase activity"/>
    <property type="evidence" value="ECO:0007669"/>
    <property type="project" value="UniProtKB-ARBA"/>
</dbReference>
<dbReference type="AlphaFoldDB" id="W7Q841"/>
<reference evidence="4 5" key="1">
    <citation type="journal article" date="2014" name="Genome Announc.">
        <title>Draft Genome Sequence of the Agar-Degrading Bacterium Catenovulum sp. Strain DS-2, Isolated from Intestines of Haliotis diversicolor.</title>
        <authorList>
            <person name="Shan D."/>
            <person name="Li X."/>
            <person name="Gu Z."/>
            <person name="Wei G."/>
            <person name="Gao Z."/>
            <person name="Shao Z."/>
        </authorList>
    </citation>
    <scope>NUCLEOTIDE SEQUENCE [LARGE SCALE GENOMIC DNA]</scope>
    <source>
        <strain evidence="4 5">DS-2</strain>
    </source>
</reference>
<dbReference type="EMBL" id="ARZY01000066">
    <property type="protein sequence ID" value="EWH08136.1"/>
    <property type="molecule type" value="Genomic_DNA"/>
</dbReference>
<keyword evidence="2" id="KW-0597">Phosphoprotein</keyword>
<keyword evidence="5" id="KW-1185">Reference proteome</keyword>
<evidence type="ECO:0000256" key="2">
    <source>
        <dbReference type="PROSITE-ProRule" id="PRU00110"/>
    </source>
</evidence>
<name>W7Q841_9ALTE</name>
<evidence type="ECO:0000313" key="4">
    <source>
        <dbReference type="EMBL" id="EWH08136.1"/>
    </source>
</evidence>
<proteinExistence type="predicted"/>
<sequence>MVIDKADALERLAGNEQLFVMLVNKFTDQYKNSTQEVANLVSSGQLKDAAVLVHSIKGAAGNLSMIELYNHAKALEAELRAENTAVDSMLTDFSQALQAVIDETSSW</sequence>
<dbReference type="OrthoDB" id="6386737at2"/>
<dbReference type="Pfam" id="PF01627">
    <property type="entry name" value="Hpt"/>
    <property type="match status" value="1"/>
</dbReference>
<gene>
    <name evidence="4" type="ORF">DS2_18915</name>
</gene>
<dbReference type="SUPFAM" id="SSF47226">
    <property type="entry name" value="Histidine-containing phosphotransfer domain, HPT domain"/>
    <property type="match status" value="1"/>
</dbReference>
<dbReference type="InterPro" id="IPR036641">
    <property type="entry name" value="HPT_dom_sf"/>
</dbReference>
<dbReference type="GO" id="GO:0000160">
    <property type="term" value="P:phosphorelay signal transduction system"/>
    <property type="evidence" value="ECO:0007669"/>
    <property type="project" value="UniProtKB-KW"/>
</dbReference>
<dbReference type="PROSITE" id="PS50894">
    <property type="entry name" value="HPT"/>
    <property type="match status" value="1"/>
</dbReference>
<evidence type="ECO:0000259" key="3">
    <source>
        <dbReference type="PROSITE" id="PS50894"/>
    </source>
</evidence>
<dbReference type="InterPro" id="IPR008207">
    <property type="entry name" value="Sig_transdc_His_kin_Hpt_dom"/>
</dbReference>
<dbReference type="eggNOG" id="COG2198">
    <property type="taxonomic scope" value="Bacteria"/>
</dbReference>
<keyword evidence="1" id="KW-0902">Two-component regulatory system</keyword>
<comment type="caution">
    <text evidence="4">The sequence shown here is derived from an EMBL/GenBank/DDBJ whole genome shotgun (WGS) entry which is preliminary data.</text>
</comment>
<feature type="modified residue" description="Phosphohistidine" evidence="2">
    <location>
        <position position="54"/>
    </location>
</feature>
<evidence type="ECO:0000313" key="5">
    <source>
        <dbReference type="Proteomes" id="UP000019276"/>
    </source>
</evidence>
<keyword evidence="4" id="KW-0808">Transferase</keyword>
<feature type="domain" description="HPt" evidence="3">
    <location>
        <begin position="15"/>
        <end position="107"/>
    </location>
</feature>
<accession>W7Q841</accession>
<dbReference type="Proteomes" id="UP000019276">
    <property type="component" value="Unassembled WGS sequence"/>
</dbReference>
<evidence type="ECO:0000256" key="1">
    <source>
        <dbReference type="ARBA" id="ARBA00023012"/>
    </source>
</evidence>
<dbReference type="STRING" id="1328313.DS2_18915"/>
<keyword evidence="4" id="KW-0418">Kinase</keyword>
<dbReference type="RefSeq" id="WP_035016645.1">
    <property type="nucleotide sequence ID" value="NZ_ARZY01000066.1"/>
</dbReference>
<protein>
    <submittedName>
        <fullName evidence="4">Histidine kinase</fullName>
    </submittedName>
</protein>
<organism evidence="4 5">
    <name type="scientific">Catenovulum agarivorans DS-2</name>
    <dbReference type="NCBI Taxonomy" id="1328313"/>
    <lineage>
        <taxon>Bacteria</taxon>
        <taxon>Pseudomonadati</taxon>
        <taxon>Pseudomonadota</taxon>
        <taxon>Gammaproteobacteria</taxon>
        <taxon>Alteromonadales</taxon>
        <taxon>Alteromonadaceae</taxon>
        <taxon>Catenovulum</taxon>
    </lineage>
</organism>